<dbReference type="Gene3D" id="2.60.40.4070">
    <property type="match status" value="1"/>
</dbReference>
<reference evidence="1 2" key="1">
    <citation type="journal article" date="2015" name="Microbiome">
        <title>Genomic resolution of linkages in carbon, nitrogen, and sulfur cycling among widespread estuary sediment bacteria.</title>
        <authorList>
            <person name="Baker B.J."/>
            <person name="Lazar C.S."/>
            <person name="Teske A.P."/>
            <person name="Dick G.J."/>
        </authorList>
    </citation>
    <scope>NUCLEOTIDE SEQUENCE [LARGE SCALE GENOMIC DNA]</scope>
    <source>
        <strain evidence="1">DG_78</strain>
    </source>
</reference>
<organism evidence="1 2">
    <name type="scientific">candidate division TA06 bacterium DG_78</name>
    <dbReference type="NCBI Taxonomy" id="1703772"/>
    <lineage>
        <taxon>Bacteria</taxon>
        <taxon>Bacteria division TA06</taxon>
    </lineage>
</organism>
<name>A0A0S7YDR3_UNCT6</name>
<dbReference type="AlphaFoldDB" id="A0A0S7YDR3"/>
<dbReference type="CDD" id="cd04486">
    <property type="entry name" value="YhcR_OBF_like"/>
    <property type="match status" value="1"/>
</dbReference>
<gene>
    <name evidence="1" type="ORF">AMJ52_06000</name>
</gene>
<accession>A0A0S7YDR3</accession>
<dbReference type="Proteomes" id="UP000051012">
    <property type="component" value="Unassembled WGS sequence"/>
</dbReference>
<dbReference type="EMBL" id="LJNI01000069">
    <property type="protein sequence ID" value="KPJ72523.1"/>
    <property type="molecule type" value="Genomic_DNA"/>
</dbReference>
<evidence type="ECO:0000313" key="2">
    <source>
        <dbReference type="Proteomes" id="UP000051012"/>
    </source>
</evidence>
<sequence>MNGSILLCLAVSLFNQNPLLLESFTNEQFPPAGWDTLRSDTIMTHWYRYNYTGPSGPDSFQARVRVYDALDTLRSGWTALMTLPINLVSAEGQESLFFWYRFSQESDNLGPNDTLYIDISNDEIDWHNLLKIGPGDDTDIWNTARINLSPYNTFDNGRIRFHYHDMPNSMLGTWNCNFWLDSVKVMTEGEVPVTPIAEAFRDLDSNYVPDLLGSVVIITGVVTAPPGIFYDLEAYIQDSSGGVDLFGNFPVELDYGDSIITTGTVDQYRGKNELTNFDYSLIEHDATIPEPIEIDGIILNTEYYEGSLVKIKVAYMDAFIFEGNQMYDAWDTSGTKFTIWIDSYTNIAGNLAPSDTFTLTGIKGQYTYSTPPNDGYQLMPRDTFDFSHLFIMPPVKDIAEVQTPGPDGVTSQYYDSIVVVEGVITGPNYVFSTGTPSFYIQDCTGGINIYGADGEESFNNHIDSLGARIRILGKVTEYNGLTEITDAYGWYIMMDTVPQPKELGTSQFITEGMEGTLIQFNGVVKTTPYQSGDGYNFDVMNGDCGIAVRFTTSSGINPATIQKNEELVFIGIAGQYDPEEPYTTGYQLLLRFPTDFEYPLYDSASTVPFLEIIGNKTFIPHNGEQAEIVINSPLDYTLELTVHDMLGRPVKKLYSGAGGPQLIWWDGKDEYGNKCTIGIYLLNLKVRQPDGKSEFKRSLIVIGTES</sequence>
<comment type="caution">
    <text evidence="1">The sequence shown here is derived from an EMBL/GenBank/DDBJ whole genome shotgun (WGS) entry which is preliminary data.</text>
</comment>
<protein>
    <recommendedName>
        <fullName evidence="3">FlgD Ig-like domain-containing protein</fullName>
    </recommendedName>
</protein>
<proteinExistence type="predicted"/>
<evidence type="ECO:0000313" key="1">
    <source>
        <dbReference type="EMBL" id="KPJ72523.1"/>
    </source>
</evidence>
<evidence type="ECO:0008006" key="3">
    <source>
        <dbReference type="Google" id="ProtNLM"/>
    </source>
</evidence>